<reference evidence="2" key="1">
    <citation type="submission" date="2023-01" db="EMBL/GenBank/DDBJ databases">
        <title>Genome assembly of the deep-sea coral Lophelia pertusa.</title>
        <authorList>
            <person name="Herrera S."/>
            <person name="Cordes E."/>
        </authorList>
    </citation>
    <scope>NUCLEOTIDE SEQUENCE</scope>
    <source>
        <strain evidence="2">USNM1676648</strain>
        <tissue evidence="2">Polyp</tissue>
    </source>
</reference>
<gene>
    <name evidence="2" type="ORF">OS493_022597</name>
</gene>
<evidence type="ECO:0000256" key="1">
    <source>
        <dbReference type="SAM" id="MobiDB-lite"/>
    </source>
</evidence>
<evidence type="ECO:0000313" key="3">
    <source>
        <dbReference type="Proteomes" id="UP001163046"/>
    </source>
</evidence>
<name>A0A9X0CQN9_9CNID</name>
<dbReference type="EMBL" id="MU826841">
    <property type="protein sequence ID" value="KAJ7371876.1"/>
    <property type="molecule type" value="Genomic_DNA"/>
</dbReference>
<dbReference type="AlphaFoldDB" id="A0A9X0CQN9"/>
<dbReference type="Proteomes" id="UP001163046">
    <property type="component" value="Unassembled WGS sequence"/>
</dbReference>
<evidence type="ECO:0000313" key="2">
    <source>
        <dbReference type="EMBL" id="KAJ7371876.1"/>
    </source>
</evidence>
<keyword evidence="3" id="KW-1185">Reference proteome</keyword>
<feature type="region of interest" description="Disordered" evidence="1">
    <location>
        <begin position="1"/>
        <end position="22"/>
    </location>
</feature>
<accession>A0A9X0CQN9</accession>
<proteinExistence type="predicted"/>
<protein>
    <submittedName>
        <fullName evidence="2">Uncharacterized protein</fullName>
    </submittedName>
</protein>
<feature type="compositionally biased region" description="Basic and acidic residues" evidence="1">
    <location>
        <begin position="1"/>
        <end position="18"/>
    </location>
</feature>
<comment type="caution">
    <text evidence="2">The sequence shown here is derived from an EMBL/GenBank/DDBJ whole genome shotgun (WGS) entry which is preliminary data.</text>
</comment>
<organism evidence="2 3">
    <name type="scientific">Desmophyllum pertusum</name>
    <dbReference type="NCBI Taxonomy" id="174260"/>
    <lineage>
        <taxon>Eukaryota</taxon>
        <taxon>Metazoa</taxon>
        <taxon>Cnidaria</taxon>
        <taxon>Anthozoa</taxon>
        <taxon>Hexacorallia</taxon>
        <taxon>Scleractinia</taxon>
        <taxon>Caryophylliina</taxon>
        <taxon>Caryophylliidae</taxon>
        <taxon>Desmophyllum</taxon>
    </lineage>
</organism>
<sequence>MDNSRAEEVTEEPEKPIDEENLPQVEILEIVNNPVMDENASIASRKTVLNTNSFWSVRSQRLPALRLLEQLVEKKTTAEEIITSITLNIIRNCVFDQKTLFMQRDQPHICTLDPVYEDDR</sequence>